<proteinExistence type="predicted"/>
<evidence type="ECO:0000313" key="1">
    <source>
        <dbReference type="EMBL" id="GID51661.1"/>
    </source>
</evidence>
<gene>
    <name evidence="1" type="ORF">Aco03nite_000650</name>
</gene>
<name>A0ABQ3WZF8_9ACTN</name>
<sequence>MDSPPSSGEHRAVRPSWTCEDCGSLWPCPERRASLLEEYAFDRLALLVFMSGLFAAAIDDFHQHNIDGGSDLYERFLGWARPSYQRDGLLWSP</sequence>
<comment type="caution">
    <text evidence="1">The sequence shown here is derived from an EMBL/GenBank/DDBJ whole genome shotgun (WGS) entry which is preliminary data.</text>
</comment>
<dbReference type="EMBL" id="BOMG01000003">
    <property type="protein sequence ID" value="GID51661.1"/>
    <property type="molecule type" value="Genomic_DNA"/>
</dbReference>
<reference evidence="1 2" key="1">
    <citation type="submission" date="2021-01" db="EMBL/GenBank/DDBJ databases">
        <title>Whole genome shotgun sequence of Actinoplanes couchii NBRC 106145.</title>
        <authorList>
            <person name="Komaki H."/>
            <person name="Tamura T."/>
        </authorList>
    </citation>
    <scope>NUCLEOTIDE SEQUENCE [LARGE SCALE GENOMIC DNA]</scope>
    <source>
        <strain evidence="1 2">NBRC 106145</strain>
    </source>
</reference>
<evidence type="ECO:0000313" key="2">
    <source>
        <dbReference type="Proteomes" id="UP000612282"/>
    </source>
</evidence>
<evidence type="ECO:0008006" key="3">
    <source>
        <dbReference type="Google" id="ProtNLM"/>
    </source>
</evidence>
<keyword evidence="2" id="KW-1185">Reference proteome</keyword>
<dbReference type="Proteomes" id="UP000612282">
    <property type="component" value="Unassembled WGS sequence"/>
</dbReference>
<protein>
    <recommendedName>
        <fullName evidence="3">Flavin reductase</fullName>
    </recommendedName>
</protein>
<organism evidence="1 2">
    <name type="scientific">Actinoplanes couchii</name>
    <dbReference type="NCBI Taxonomy" id="403638"/>
    <lineage>
        <taxon>Bacteria</taxon>
        <taxon>Bacillati</taxon>
        <taxon>Actinomycetota</taxon>
        <taxon>Actinomycetes</taxon>
        <taxon>Micromonosporales</taxon>
        <taxon>Micromonosporaceae</taxon>
        <taxon>Actinoplanes</taxon>
    </lineage>
</organism>
<accession>A0ABQ3WZF8</accession>